<dbReference type="EMBL" id="PRDL01000001">
    <property type="protein sequence ID" value="MBE8718571.1"/>
    <property type="molecule type" value="Genomic_DNA"/>
</dbReference>
<evidence type="ECO:0000256" key="5">
    <source>
        <dbReference type="ARBA" id="ARBA00022692"/>
    </source>
</evidence>
<keyword evidence="4 8" id="KW-0997">Cell inner membrane</keyword>
<comment type="subcellular location">
    <subcellularLocation>
        <location evidence="1 8">Cell inner membrane</location>
        <topology evidence="1 8">Multi-pass membrane protein</topology>
    </subcellularLocation>
</comment>
<evidence type="ECO:0000259" key="11">
    <source>
        <dbReference type="Pfam" id="PF06808"/>
    </source>
</evidence>
<dbReference type="Pfam" id="PF04290">
    <property type="entry name" value="DctQ"/>
    <property type="match status" value="1"/>
</dbReference>
<evidence type="ECO:0000256" key="4">
    <source>
        <dbReference type="ARBA" id="ARBA00022519"/>
    </source>
</evidence>
<feature type="transmembrane region" description="Helical" evidence="9">
    <location>
        <begin position="511"/>
        <end position="528"/>
    </location>
</feature>
<feature type="transmembrane region" description="Helical" evidence="9">
    <location>
        <begin position="138"/>
        <end position="158"/>
    </location>
</feature>
<comment type="function">
    <text evidence="8">Part of the tripartite ATP-independent periplasmic (TRAP) transport system.</text>
</comment>
<dbReference type="Proteomes" id="UP000652567">
    <property type="component" value="Unassembled WGS sequence"/>
</dbReference>
<feature type="transmembrane region" description="Helical" evidence="9">
    <location>
        <begin position="572"/>
        <end position="596"/>
    </location>
</feature>
<sequence>MTFAISWQVISRYVFNAPGMWTQEFLRYALIWLGLLAGGYCFVIGRHLNLPLLIEKLSARNAARLNLFNALLTLVFGVIFSLAGYQSLLDNMAMKTAIFRIPVGLLQSVMLICGLVIVLSQLVSLYRLLTGGLARFSDLLATAAVMGLALLLCGWFSTTDVFHYLVTEHLEIFALLVLFGAFLIFLILGSPIAIGLAYAGLFTLALQVDLDKIFPTAGQTIFNGLDSFGFLALPFFILAGSIMSQSGLALRLIDLAMLIGRRIPGSLWQSNVVGNMLFGTLSGSGIASASAIGGIITPVAREKGYHMPTTAAVNAASAPCGMLIPPSGALIVYSLITGGGASIIALFMAGYVPGIMMGVAVMISAWLMAKKRGYKAEEGGCSAGEVLRVIWRALPSLLLVVIVIGGILGGVFTAIEGSGVAVLYSLVLALLYRSLSAKAFFAIFLDTAIVSGVILFLIACSGMMSWTMTFSYIPDTVGNLLTGFSENKTVVLLLIVLVLLVVGIFMDMSPAMLIFTPIFYPVVTSLGVDPVHFGIIIVYTLSLGLVTPPVGTVLFVACSISGEKITDLIKPLLPIFLFQMIGLLLIVFFPAISLALPRLFGL</sequence>
<evidence type="ECO:0000256" key="6">
    <source>
        <dbReference type="ARBA" id="ARBA00022989"/>
    </source>
</evidence>
<keyword evidence="13" id="KW-1185">Reference proteome</keyword>
<accession>A0A928YUD8</accession>
<organism evidence="12 13">
    <name type="scientific">Cellvibrio polysaccharolyticus</name>
    <dbReference type="NCBI Taxonomy" id="2082724"/>
    <lineage>
        <taxon>Bacteria</taxon>
        <taxon>Pseudomonadati</taxon>
        <taxon>Pseudomonadota</taxon>
        <taxon>Gammaproteobacteria</taxon>
        <taxon>Cellvibrionales</taxon>
        <taxon>Cellvibrionaceae</taxon>
        <taxon>Cellvibrio</taxon>
    </lineage>
</organism>
<feature type="transmembrane region" description="Helical" evidence="9">
    <location>
        <begin position="534"/>
        <end position="560"/>
    </location>
</feature>
<keyword evidence="3" id="KW-1003">Cell membrane</keyword>
<keyword evidence="7 9" id="KW-0472">Membrane</keyword>
<dbReference type="GO" id="GO:0005886">
    <property type="term" value="C:plasma membrane"/>
    <property type="evidence" value="ECO:0007669"/>
    <property type="project" value="UniProtKB-SubCell"/>
</dbReference>
<feature type="transmembrane region" description="Helical" evidence="9">
    <location>
        <begin position="227"/>
        <end position="253"/>
    </location>
</feature>
<reference evidence="12" key="1">
    <citation type="submission" date="2018-07" db="EMBL/GenBank/DDBJ databases">
        <title>Genome assembly of strain Ka43.</title>
        <authorList>
            <person name="Kukolya J."/>
            <person name="Nagy I."/>
            <person name="Horvath B."/>
            <person name="Toth A."/>
        </authorList>
    </citation>
    <scope>NUCLEOTIDE SEQUENCE</scope>
    <source>
        <strain evidence="12">KB43</strain>
    </source>
</reference>
<evidence type="ECO:0000259" key="10">
    <source>
        <dbReference type="Pfam" id="PF04290"/>
    </source>
</evidence>
<gene>
    <name evidence="12" type="ORF">C4F51_15415</name>
</gene>
<feature type="transmembrane region" description="Helical" evidence="9">
    <location>
        <begin position="489"/>
        <end position="506"/>
    </location>
</feature>
<keyword evidence="5 9" id="KW-0812">Transmembrane</keyword>
<evidence type="ECO:0000256" key="7">
    <source>
        <dbReference type="ARBA" id="ARBA00023136"/>
    </source>
</evidence>
<evidence type="ECO:0000256" key="9">
    <source>
        <dbReference type="SAM" id="Phobius"/>
    </source>
</evidence>
<feature type="transmembrane region" description="Helical" evidence="9">
    <location>
        <begin position="439"/>
        <end position="469"/>
    </location>
</feature>
<keyword evidence="2 8" id="KW-0813">Transport</keyword>
<evidence type="ECO:0000256" key="8">
    <source>
        <dbReference type="RuleBase" id="RU369079"/>
    </source>
</evidence>
<feature type="domain" description="TRAP C4-dicarboxylate transport system permease DctM subunit" evidence="11">
    <location>
        <begin position="179"/>
        <end position="592"/>
    </location>
</feature>
<keyword evidence="6 9" id="KW-1133">Transmembrane helix</keyword>
<name>A0A928YUD8_9GAMM</name>
<comment type="caution">
    <text evidence="12">The sequence shown here is derived from an EMBL/GenBank/DDBJ whole genome shotgun (WGS) entry which is preliminary data.</text>
</comment>
<dbReference type="InterPro" id="IPR004681">
    <property type="entry name" value="TRAP_DctM"/>
</dbReference>
<dbReference type="NCBIfam" id="TIGR00786">
    <property type="entry name" value="dctM"/>
    <property type="match status" value="1"/>
</dbReference>
<feature type="transmembrane region" description="Helical" evidence="9">
    <location>
        <begin position="389"/>
        <end position="408"/>
    </location>
</feature>
<evidence type="ECO:0000313" key="12">
    <source>
        <dbReference type="EMBL" id="MBE8718571.1"/>
    </source>
</evidence>
<feature type="transmembrane region" description="Helical" evidence="9">
    <location>
        <begin position="342"/>
        <end position="368"/>
    </location>
</feature>
<feature type="transmembrane region" description="Helical" evidence="9">
    <location>
        <begin position="25"/>
        <end position="44"/>
    </location>
</feature>
<protein>
    <submittedName>
        <fullName evidence="12">C4-dicarboxylate ABC transporter</fullName>
    </submittedName>
</protein>
<dbReference type="PANTHER" id="PTHR33362">
    <property type="entry name" value="SIALIC ACID TRAP TRANSPORTER PERMEASE PROTEIN SIAT-RELATED"/>
    <property type="match status" value="1"/>
</dbReference>
<dbReference type="PANTHER" id="PTHR33362:SF2">
    <property type="entry name" value="TRAP TRANSPORTER LARGE PERMEASE PROTEIN"/>
    <property type="match status" value="1"/>
</dbReference>
<evidence type="ECO:0000256" key="2">
    <source>
        <dbReference type="ARBA" id="ARBA00022448"/>
    </source>
</evidence>
<feature type="domain" description="Tripartite ATP-independent periplasmic transporters DctQ component" evidence="10">
    <location>
        <begin position="1"/>
        <end position="130"/>
    </location>
</feature>
<feature type="transmembrane region" description="Helical" evidence="9">
    <location>
        <begin position="312"/>
        <end position="336"/>
    </location>
</feature>
<dbReference type="InterPro" id="IPR010656">
    <property type="entry name" value="DctM"/>
</dbReference>
<dbReference type="AlphaFoldDB" id="A0A928YUD8"/>
<dbReference type="InterPro" id="IPR055348">
    <property type="entry name" value="DctQ"/>
</dbReference>
<feature type="transmembrane region" description="Helical" evidence="9">
    <location>
        <begin position="273"/>
        <end position="300"/>
    </location>
</feature>
<evidence type="ECO:0000256" key="1">
    <source>
        <dbReference type="ARBA" id="ARBA00004429"/>
    </source>
</evidence>
<evidence type="ECO:0000256" key="3">
    <source>
        <dbReference type="ARBA" id="ARBA00022475"/>
    </source>
</evidence>
<dbReference type="Pfam" id="PF06808">
    <property type="entry name" value="DctM"/>
    <property type="match status" value="1"/>
</dbReference>
<dbReference type="GO" id="GO:0022857">
    <property type="term" value="F:transmembrane transporter activity"/>
    <property type="evidence" value="ECO:0007669"/>
    <property type="project" value="UniProtKB-UniRule"/>
</dbReference>
<feature type="transmembrane region" description="Helical" evidence="9">
    <location>
        <begin position="173"/>
        <end position="206"/>
    </location>
</feature>
<feature type="transmembrane region" description="Helical" evidence="9">
    <location>
        <begin position="65"/>
        <end position="85"/>
    </location>
</feature>
<evidence type="ECO:0000313" key="13">
    <source>
        <dbReference type="Proteomes" id="UP000652567"/>
    </source>
</evidence>
<feature type="transmembrane region" description="Helical" evidence="9">
    <location>
        <begin position="105"/>
        <end position="126"/>
    </location>
</feature>
<proteinExistence type="predicted"/>